<accession>A0A1L8WQL4</accession>
<evidence type="ECO:0000313" key="3">
    <source>
        <dbReference type="Proteomes" id="UP000182152"/>
    </source>
</evidence>
<feature type="region of interest" description="Disordered" evidence="1">
    <location>
        <begin position="27"/>
        <end position="48"/>
    </location>
</feature>
<dbReference type="AlphaFoldDB" id="A0A1L8WQL4"/>
<feature type="compositionally biased region" description="Basic and acidic residues" evidence="1">
    <location>
        <begin position="30"/>
        <end position="39"/>
    </location>
</feature>
<reference evidence="2 3" key="1">
    <citation type="submission" date="2014-12" db="EMBL/GenBank/DDBJ databases">
        <title>Draft genome sequences of 29 type strains of Enterococci.</title>
        <authorList>
            <person name="Zhong Z."/>
            <person name="Sun Z."/>
            <person name="Liu W."/>
            <person name="Zhang W."/>
            <person name="Zhang H."/>
        </authorList>
    </citation>
    <scope>NUCLEOTIDE SEQUENCE [LARGE SCALE GENOMIC DNA]</scope>
    <source>
        <strain evidence="2 3">DSM 15687</strain>
    </source>
</reference>
<dbReference type="RefSeq" id="WP_167359834.1">
    <property type="nucleotide sequence ID" value="NZ_JXLB01000004.1"/>
</dbReference>
<name>A0A1L8WQL4_9ENTE</name>
<gene>
    <name evidence="2" type="ORF">RV14_GL001677</name>
</gene>
<organism evidence="2 3">
    <name type="scientific">Enterococcus ratti</name>
    <dbReference type="NCBI Taxonomy" id="150033"/>
    <lineage>
        <taxon>Bacteria</taxon>
        <taxon>Bacillati</taxon>
        <taxon>Bacillota</taxon>
        <taxon>Bacilli</taxon>
        <taxon>Lactobacillales</taxon>
        <taxon>Enterococcaceae</taxon>
        <taxon>Enterococcus</taxon>
    </lineage>
</organism>
<dbReference type="EMBL" id="JXLB01000004">
    <property type="protein sequence ID" value="OJG83319.1"/>
    <property type="molecule type" value="Genomic_DNA"/>
</dbReference>
<keyword evidence="3" id="KW-1185">Reference proteome</keyword>
<dbReference type="Proteomes" id="UP000182152">
    <property type="component" value="Unassembled WGS sequence"/>
</dbReference>
<proteinExistence type="predicted"/>
<sequence length="48" mass="5462">MEGKEKLKEEFNPVSGVLRITNLDTGEVEEQNHYEDIKPVEGATPEFN</sequence>
<evidence type="ECO:0000256" key="1">
    <source>
        <dbReference type="SAM" id="MobiDB-lite"/>
    </source>
</evidence>
<comment type="caution">
    <text evidence="2">The sequence shown here is derived from an EMBL/GenBank/DDBJ whole genome shotgun (WGS) entry which is preliminary data.</text>
</comment>
<evidence type="ECO:0000313" key="2">
    <source>
        <dbReference type="EMBL" id="OJG83319.1"/>
    </source>
</evidence>
<protein>
    <submittedName>
        <fullName evidence="2">Uncharacterized protein</fullName>
    </submittedName>
</protein>